<sequence>MSDAVPPLPLLTQEQEGVPLPATLVTLEEVENARDEFLVELASFRLSMRKNTLVIDAEGRQAQQYKDEIESIAREHEATKLDIENLRLTLEQEQTFRKRKQEYDLVAEKINDYPSRTELTADIAALDDELSTIRAAREDHNENLAARRAVLDTLVQQIHSLRQMGKPQDGSDPTPGSAELAHGTHQLNPAARPNTTCPAPAVAKPESDDDIEMGEVAEEAEAGEVEDRDKWSKPKSKSRRPDDEMEEGEASDGTGEPIDS</sequence>
<gene>
    <name evidence="5" type="ORF">RHS01_01622</name>
</gene>
<evidence type="ECO:0000313" key="5">
    <source>
        <dbReference type="EMBL" id="KAF8760372.1"/>
    </source>
</evidence>
<evidence type="ECO:0000256" key="4">
    <source>
        <dbReference type="SAM" id="MobiDB-lite"/>
    </source>
</evidence>
<dbReference type="Proteomes" id="UP000614334">
    <property type="component" value="Unassembled WGS sequence"/>
</dbReference>
<dbReference type="InterPro" id="IPR008501">
    <property type="entry name" value="THOC7/Mft1"/>
</dbReference>
<feature type="region of interest" description="Disordered" evidence="4">
    <location>
        <begin position="187"/>
        <end position="260"/>
    </location>
</feature>
<proteinExistence type="predicted"/>
<dbReference type="AlphaFoldDB" id="A0A8H7M8T7"/>
<protein>
    <submittedName>
        <fullName evidence="5">Tho complex subunit 7</fullName>
    </submittedName>
</protein>
<reference evidence="5" key="1">
    <citation type="submission" date="2020-09" db="EMBL/GenBank/DDBJ databases">
        <title>Comparative genome analyses of four rice-infecting Rhizoctonia solani isolates reveal extensive enrichment of homogalacturonan modification genes.</title>
        <authorList>
            <person name="Lee D.-Y."/>
            <person name="Jeon J."/>
            <person name="Kim K.-T."/>
            <person name="Cheong K."/>
            <person name="Song H."/>
            <person name="Choi G."/>
            <person name="Ko J."/>
            <person name="Opiyo S.O."/>
            <person name="Zuo S."/>
            <person name="Madhav S."/>
            <person name="Lee Y.-H."/>
            <person name="Wang G.-L."/>
        </authorList>
    </citation>
    <scope>NUCLEOTIDE SEQUENCE</scope>
    <source>
        <strain evidence="5">AG1-IA B2</strain>
    </source>
</reference>
<comment type="subcellular location">
    <subcellularLocation>
        <location evidence="1">Nucleus</location>
    </subcellularLocation>
</comment>
<dbReference type="GO" id="GO:0006397">
    <property type="term" value="P:mRNA processing"/>
    <property type="evidence" value="ECO:0007669"/>
    <property type="project" value="InterPro"/>
</dbReference>
<accession>A0A8H7M8T7</accession>
<evidence type="ECO:0000256" key="1">
    <source>
        <dbReference type="ARBA" id="ARBA00004123"/>
    </source>
</evidence>
<comment type="caution">
    <text evidence="5">The sequence shown here is derived from an EMBL/GenBank/DDBJ whole genome shotgun (WGS) entry which is preliminary data.</text>
</comment>
<evidence type="ECO:0000256" key="3">
    <source>
        <dbReference type="SAM" id="Coils"/>
    </source>
</evidence>
<dbReference type="EMBL" id="JACYCF010000002">
    <property type="protein sequence ID" value="KAF8760372.1"/>
    <property type="molecule type" value="Genomic_DNA"/>
</dbReference>
<dbReference type="GO" id="GO:0000445">
    <property type="term" value="C:THO complex part of transcription export complex"/>
    <property type="evidence" value="ECO:0007669"/>
    <property type="project" value="InterPro"/>
</dbReference>
<keyword evidence="2" id="KW-0539">Nucleus</keyword>
<keyword evidence="3" id="KW-0175">Coiled coil</keyword>
<evidence type="ECO:0000256" key="2">
    <source>
        <dbReference type="ARBA" id="ARBA00023242"/>
    </source>
</evidence>
<evidence type="ECO:0000313" key="6">
    <source>
        <dbReference type="Proteomes" id="UP000614334"/>
    </source>
</evidence>
<dbReference type="Pfam" id="PF05615">
    <property type="entry name" value="THOC7"/>
    <property type="match status" value="1"/>
</dbReference>
<feature type="compositionally biased region" description="Acidic residues" evidence="4">
    <location>
        <begin position="207"/>
        <end position="224"/>
    </location>
</feature>
<feature type="region of interest" description="Disordered" evidence="4">
    <location>
        <begin position="163"/>
        <end position="182"/>
    </location>
</feature>
<organism evidence="5 6">
    <name type="scientific">Rhizoctonia solani</name>
    <dbReference type="NCBI Taxonomy" id="456999"/>
    <lineage>
        <taxon>Eukaryota</taxon>
        <taxon>Fungi</taxon>
        <taxon>Dikarya</taxon>
        <taxon>Basidiomycota</taxon>
        <taxon>Agaricomycotina</taxon>
        <taxon>Agaricomycetes</taxon>
        <taxon>Cantharellales</taxon>
        <taxon>Ceratobasidiaceae</taxon>
        <taxon>Rhizoctonia</taxon>
    </lineage>
</organism>
<name>A0A8H7M8T7_9AGAM</name>
<feature type="coiled-coil region" evidence="3">
    <location>
        <begin position="55"/>
        <end position="82"/>
    </location>
</feature>